<proteinExistence type="inferred from homology"/>
<evidence type="ECO:0000256" key="4">
    <source>
        <dbReference type="PROSITE-ProRule" id="PRU01377"/>
    </source>
</evidence>
<feature type="non-terminal residue" evidence="7">
    <location>
        <position position="243"/>
    </location>
</feature>
<dbReference type="InterPro" id="IPR049897">
    <property type="entry name" value="CYSTATIN_LXN"/>
</dbReference>
<comment type="caution">
    <text evidence="7">The sequence shown here is derived from an EMBL/GenBank/DDBJ whole genome shotgun (WGS) entry which is preliminary data.</text>
</comment>
<name>A0ABS2YWC9_POLSE</name>
<dbReference type="InterPro" id="IPR046350">
    <property type="entry name" value="Cystatin_sf"/>
</dbReference>
<evidence type="ECO:0000256" key="1">
    <source>
        <dbReference type="ARBA" id="ARBA00010083"/>
    </source>
</evidence>
<keyword evidence="8" id="KW-1185">Reference proteome</keyword>
<evidence type="ECO:0000256" key="2">
    <source>
        <dbReference type="ARBA" id="ARBA00022690"/>
    </source>
</evidence>
<accession>A0ABS2YWC9</accession>
<evidence type="ECO:0000259" key="6">
    <source>
        <dbReference type="PROSITE" id="PS52033"/>
    </source>
</evidence>
<dbReference type="Pfam" id="PF06907">
    <property type="entry name" value="LXN"/>
    <property type="match status" value="1"/>
</dbReference>
<dbReference type="SUPFAM" id="SSF54403">
    <property type="entry name" value="Cystatin/monellin"/>
    <property type="match status" value="2"/>
</dbReference>
<sequence length="243" mass="28039">MNWNERGTADSEQLSQDNSARTMKKLNPSYYETTRAAQVALHCMNYQHASLFCHFSYETVKSSSLEDVMRIHTAKILFSHTETRMAPQVNCTYDDTAKANTTDDEHAFYERMRKQEKLVDGKYIPDGHGNIPAEMKPFWLLGQIASSYVMWQESSESTLYNMQQEDAPLILLLFPKQRTEDDFLDFEYVVLLHDIVSQEITQWSMHIRWNPTHGVKVLNYAQDHRDIPFPGTATATMSPASLS</sequence>
<feature type="compositionally biased region" description="Polar residues" evidence="5">
    <location>
        <begin position="1"/>
        <end position="21"/>
    </location>
</feature>
<evidence type="ECO:0000256" key="5">
    <source>
        <dbReference type="SAM" id="MobiDB-lite"/>
    </source>
</evidence>
<feature type="domain" description="Cystatin LXN-type" evidence="6">
    <location>
        <begin position="22"/>
        <end position="100"/>
    </location>
</feature>
<evidence type="ECO:0000313" key="7">
    <source>
        <dbReference type="EMBL" id="MBN3290804.1"/>
    </source>
</evidence>
<evidence type="ECO:0000256" key="3">
    <source>
        <dbReference type="ARBA" id="ARBA00022737"/>
    </source>
</evidence>
<dbReference type="Proteomes" id="UP001166052">
    <property type="component" value="Unassembled WGS sequence"/>
</dbReference>
<protein>
    <submittedName>
        <fullName evidence="7">LXN protein</fullName>
    </submittedName>
</protein>
<reference evidence="7" key="1">
    <citation type="journal article" date="2021" name="Cell">
        <title>Tracing the genetic footprints of vertebrate landing in non-teleost ray-finned fishes.</title>
        <authorList>
            <person name="Bi X."/>
            <person name="Wang K."/>
            <person name="Yang L."/>
            <person name="Pan H."/>
            <person name="Jiang H."/>
            <person name="Wei Q."/>
            <person name="Fang M."/>
            <person name="Yu H."/>
            <person name="Zhu C."/>
            <person name="Cai Y."/>
            <person name="He Y."/>
            <person name="Gan X."/>
            <person name="Zeng H."/>
            <person name="Yu D."/>
            <person name="Zhu Y."/>
            <person name="Jiang H."/>
            <person name="Qiu Q."/>
            <person name="Yang H."/>
            <person name="Zhang Y.E."/>
            <person name="Wang W."/>
            <person name="Zhu M."/>
            <person name="He S."/>
            <person name="Zhang G."/>
        </authorList>
    </citation>
    <scope>NUCLEOTIDE SEQUENCE</scope>
    <source>
        <strain evidence="7">Bchr_001</strain>
    </source>
</reference>
<dbReference type="Gene3D" id="3.10.450.10">
    <property type="match status" value="2"/>
</dbReference>
<gene>
    <name evidence="7" type="primary">Lxn</name>
    <name evidence="7" type="ORF">GTO92_0017532</name>
</gene>
<feature type="domain" description="Cystatin LXN-type" evidence="6">
    <location>
        <begin position="120"/>
        <end position="229"/>
    </location>
</feature>
<dbReference type="PANTHER" id="PTHR28591">
    <property type="entry name" value="LATEXIN"/>
    <property type="match status" value="1"/>
</dbReference>
<organism evidence="7 8">
    <name type="scientific">Polypterus senegalus</name>
    <name type="common">Senegal bichir</name>
    <dbReference type="NCBI Taxonomy" id="55291"/>
    <lineage>
        <taxon>Eukaryota</taxon>
        <taxon>Metazoa</taxon>
        <taxon>Chordata</taxon>
        <taxon>Craniata</taxon>
        <taxon>Vertebrata</taxon>
        <taxon>Euteleostomi</taxon>
        <taxon>Actinopterygii</taxon>
        <taxon>Polypteriformes</taxon>
        <taxon>Polypteridae</taxon>
        <taxon>Polypterus</taxon>
    </lineage>
</organism>
<comment type="similarity">
    <text evidence="1 4">Belongs to the protease inhibitor I47 (latexin) family.</text>
</comment>
<feature type="region of interest" description="Disordered" evidence="5">
    <location>
        <begin position="1"/>
        <end position="23"/>
    </location>
</feature>
<dbReference type="EMBL" id="JAAWVN010009681">
    <property type="protein sequence ID" value="MBN3290804.1"/>
    <property type="molecule type" value="Genomic_DNA"/>
</dbReference>
<feature type="non-terminal residue" evidence="7">
    <location>
        <position position="1"/>
    </location>
</feature>
<keyword evidence="3" id="KW-0677">Repeat</keyword>
<dbReference type="InterPro" id="IPR009684">
    <property type="entry name" value="Latexin"/>
</dbReference>
<dbReference type="PANTHER" id="PTHR28591:SF1">
    <property type="entry name" value="LATEXIN"/>
    <property type="match status" value="1"/>
</dbReference>
<evidence type="ECO:0000313" key="8">
    <source>
        <dbReference type="Proteomes" id="UP001166052"/>
    </source>
</evidence>
<dbReference type="PROSITE" id="PS52033">
    <property type="entry name" value="CYSTATIN_LXN"/>
    <property type="match status" value="2"/>
</dbReference>
<keyword evidence="2 4" id="KW-0646">Protease inhibitor</keyword>